<evidence type="ECO:0000313" key="2">
    <source>
        <dbReference type="EMBL" id="PPQ66619.1"/>
    </source>
</evidence>
<dbReference type="OrthoDB" id="3070947at2759"/>
<name>A0A409VK16_9AGAR</name>
<feature type="compositionally biased region" description="Polar residues" evidence="1">
    <location>
        <begin position="211"/>
        <end position="235"/>
    </location>
</feature>
<sequence length="1010" mass="105815">MVKQTTSNLIAKRKAPHKETPPRPSKKQKRSHVPEHASSSSTTPASRMPTTTNAMAGPSTQTQSPTSGRVFTRVPKPTVKKISAAEIARKKPRPRVYVEDPDTDSDSDELPRYVLPVPSKKKNTSTSPKKPEGSPIPKVKHLGAFELSSESEDDTHARPPRKRVKTSSKPSDPSRIIDLCSDDSEPAHRGAAHDQSHPQKSGCPVSGDVITITTDNEAEPSTVSHLKSPSLPASTSISAMPDALTTTSDGLEPEVPLPGPAPIKVPPTSAIPSCLPLSFVSPQKVANERHLDEPVASLAKLQESYQRALEEQVSSLSREIRRQKSPFASVKYSLPTRVINYSDMPVLPLLNTPRYFSRSLLSATRSLTAKESVQTVPSVGPPLLTDHPRSIKASCDAQGVPMLQHPPVSLSAGGPSSKIVQGMSDIFTEDNVHMSEPTQYSPSNPFTSEHITGNIPSHMSGHPPGGVASSITEDSGAEPSLLETELPLVGNHQVEVGIPPDRDSADASPALIQNTSLPVSVAKCLSSEGILLTKSLLAIAASGALSGLPQVNMIPGANNAISANIQADGSVPASPVEGPATSTTSSQDAVMQIISSPEPSAAAANDSQLSLEGLPPADSGSVSLIESQSPVGGNDSSSPELQEEAILELSPLLGTKDLQVDAAPPPDQALSSESSSDMEDNEIPSDLPDFYFFEDEPSQPGEESPASIGDSGLATNTNGPTAAQAEAPEVEELQSLPSPNNIQLFDPLDEDSAMEERAVNTDPSSLLPLDTSDKTLTAQAATSQSPAPNITSLAVETGEADQNSTLQPGLPPDPCTSDPVLSPPSHPVLLSMAEIGTESDRTLEMTALSDMTESEVGAPPPAQVDFVGGSPGGSFLENEMPAGGSSMPQVLNAACQALTPTPEPLVEPLDPSAIPPPSTPQDASFAANSPVCSITSSSESLSPATPLLPDNTHPLVLSRHPKPTAFGDEILRMNVAQLAALMGNCKGGDLEDDDDVSNLEFLYPTDSELY</sequence>
<feature type="compositionally biased region" description="Acidic residues" evidence="1">
    <location>
        <begin position="99"/>
        <end position="108"/>
    </location>
</feature>
<dbReference type="EMBL" id="NHYE01005626">
    <property type="protein sequence ID" value="PPQ66619.1"/>
    <property type="molecule type" value="Genomic_DNA"/>
</dbReference>
<accession>A0A409VK16</accession>
<proteinExistence type="predicted"/>
<feature type="region of interest" description="Disordered" evidence="1">
    <location>
        <begin position="569"/>
        <end position="588"/>
    </location>
</feature>
<feature type="compositionally biased region" description="Polar residues" evidence="1">
    <location>
        <begin position="37"/>
        <end position="69"/>
    </location>
</feature>
<reference evidence="2 3" key="1">
    <citation type="journal article" date="2018" name="Evol. Lett.">
        <title>Horizontal gene cluster transfer increased hallucinogenic mushroom diversity.</title>
        <authorList>
            <person name="Reynolds H.T."/>
            <person name="Vijayakumar V."/>
            <person name="Gluck-Thaler E."/>
            <person name="Korotkin H.B."/>
            <person name="Matheny P.B."/>
            <person name="Slot J.C."/>
        </authorList>
    </citation>
    <scope>NUCLEOTIDE SEQUENCE [LARGE SCALE GENOMIC DNA]</scope>
    <source>
        <strain evidence="2 3">SRW20</strain>
    </source>
</reference>
<gene>
    <name evidence="2" type="ORF">CVT26_009380</name>
</gene>
<feature type="region of interest" description="Disordered" evidence="1">
    <location>
        <begin position="598"/>
        <end position="641"/>
    </location>
</feature>
<feature type="region of interest" description="Disordered" evidence="1">
    <location>
        <begin position="1"/>
        <end position="235"/>
    </location>
</feature>
<keyword evidence="3" id="KW-1185">Reference proteome</keyword>
<dbReference type="AlphaFoldDB" id="A0A409VK16"/>
<organism evidence="2 3">
    <name type="scientific">Gymnopilus dilepis</name>
    <dbReference type="NCBI Taxonomy" id="231916"/>
    <lineage>
        <taxon>Eukaryota</taxon>
        <taxon>Fungi</taxon>
        <taxon>Dikarya</taxon>
        <taxon>Basidiomycota</taxon>
        <taxon>Agaricomycotina</taxon>
        <taxon>Agaricomycetes</taxon>
        <taxon>Agaricomycetidae</taxon>
        <taxon>Agaricales</taxon>
        <taxon>Agaricineae</taxon>
        <taxon>Hymenogastraceae</taxon>
        <taxon>Gymnopilus</taxon>
    </lineage>
</organism>
<protein>
    <submittedName>
        <fullName evidence="2">Uncharacterized protein</fullName>
    </submittedName>
</protein>
<evidence type="ECO:0000256" key="1">
    <source>
        <dbReference type="SAM" id="MobiDB-lite"/>
    </source>
</evidence>
<feature type="region of interest" description="Disordered" evidence="1">
    <location>
        <begin position="657"/>
        <end position="827"/>
    </location>
</feature>
<evidence type="ECO:0000313" key="3">
    <source>
        <dbReference type="Proteomes" id="UP000284706"/>
    </source>
</evidence>
<feature type="compositionally biased region" description="Polar residues" evidence="1">
    <location>
        <begin position="774"/>
        <end position="807"/>
    </location>
</feature>
<feature type="compositionally biased region" description="Basic and acidic residues" evidence="1">
    <location>
        <begin position="185"/>
        <end position="197"/>
    </location>
</feature>
<dbReference type="Proteomes" id="UP000284706">
    <property type="component" value="Unassembled WGS sequence"/>
</dbReference>
<dbReference type="InParanoid" id="A0A409VK16"/>
<comment type="caution">
    <text evidence="2">The sequence shown here is derived from an EMBL/GenBank/DDBJ whole genome shotgun (WGS) entry which is preliminary data.</text>
</comment>
<feature type="compositionally biased region" description="Polar residues" evidence="1">
    <location>
        <begin position="620"/>
        <end position="640"/>
    </location>
</feature>